<dbReference type="Proteomes" id="UP000565745">
    <property type="component" value="Unassembled WGS sequence"/>
</dbReference>
<dbReference type="OrthoDB" id="7326703at2"/>
<evidence type="ECO:0000313" key="1">
    <source>
        <dbReference type="EMBL" id="MBB4173471.1"/>
    </source>
</evidence>
<reference evidence="1 2" key="1">
    <citation type="submission" date="2020-08" db="EMBL/GenBank/DDBJ databases">
        <title>Genomic Encyclopedia of Type Strains, Phase IV (KMG-IV): sequencing the most valuable type-strain genomes for metagenomic binning, comparative biology and taxonomic classification.</title>
        <authorList>
            <person name="Goeker M."/>
        </authorList>
    </citation>
    <scope>NUCLEOTIDE SEQUENCE [LARGE SCALE GENOMIC DNA]</scope>
    <source>
        <strain evidence="1 2">DSM 101015</strain>
    </source>
</reference>
<evidence type="ECO:0000313" key="2">
    <source>
        <dbReference type="Proteomes" id="UP000565745"/>
    </source>
</evidence>
<gene>
    <name evidence="1" type="ORF">GGR93_001232</name>
</gene>
<protein>
    <submittedName>
        <fullName evidence="1">Uncharacterized protein</fullName>
    </submittedName>
</protein>
<dbReference type="EMBL" id="JACIFU010000001">
    <property type="protein sequence ID" value="MBB4173471.1"/>
    <property type="molecule type" value="Genomic_DNA"/>
</dbReference>
<name>A0A7W6M6T8_9RHOB</name>
<dbReference type="RefSeq" id="WP_025054496.1">
    <property type="nucleotide sequence ID" value="NZ_JACIFU010000001.1"/>
</dbReference>
<proteinExistence type="predicted"/>
<dbReference type="AlphaFoldDB" id="A0A7W6M6T8"/>
<keyword evidence="2" id="KW-1185">Reference proteome</keyword>
<comment type="caution">
    <text evidence="1">The sequence shown here is derived from an EMBL/GenBank/DDBJ whole genome shotgun (WGS) entry which is preliminary data.</text>
</comment>
<sequence length="143" mass="15608">MTDKTTYIGLVQAMVNDPPQSAEAVKAQLGIVVTPVSKDRKLRDEGAGETPADLVLEKVSLSYMPTGAPNVLVLTIPNDVAPPVDQLIDAFPRLKLTEVPRGKSLNEETVLSRPEAWGTLSFGMAESDRDKLRSVMFKFQKPD</sequence>
<organism evidence="1 2">
    <name type="scientific">Sulfitobacter noctilucicola</name>
    <dbReference type="NCBI Taxonomy" id="1342301"/>
    <lineage>
        <taxon>Bacteria</taxon>
        <taxon>Pseudomonadati</taxon>
        <taxon>Pseudomonadota</taxon>
        <taxon>Alphaproteobacteria</taxon>
        <taxon>Rhodobacterales</taxon>
        <taxon>Roseobacteraceae</taxon>
        <taxon>Sulfitobacter</taxon>
    </lineage>
</organism>
<accession>A0A7W6M6T8</accession>